<feature type="region of interest" description="Disordered" evidence="1">
    <location>
        <begin position="1"/>
        <end position="21"/>
    </location>
</feature>
<accession>A0A2X3K6S6</accession>
<dbReference type="KEGG" id="bana:BARAN1_0759"/>
<dbReference type="EMBL" id="LS483254">
    <property type="protein sequence ID" value="SQD92783.1"/>
    <property type="molecule type" value="Genomic_DNA"/>
</dbReference>
<dbReference type="Proteomes" id="UP000249818">
    <property type="component" value="Chromosome BARAN1"/>
</dbReference>
<evidence type="ECO:0000313" key="2">
    <source>
        <dbReference type="EMBL" id="SQD92783.1"/>
    </source>
</evidence>
<proteinExistence type="predicted"/>
<keyword evidence="3" id="KW-1185">Reference proteome</keyword>
<sequence>MRAAPVLPWAGSTLERRAGPAHTHAVRSFLSGGRGAQVSRTQESLELDKVPAKRFATFRSGTNREPIPSSWR</sequence>
<name>A0A2X3K6S6_9BACT</name>
<dbReference type="AlphaFoldDB" id="A0A2X3K6S6"/>
<reference evidence="3" key="1">
    <citation type="submission" date="2018-05" db="EMBL/GenBank/DDBJ databases">
        <authorList>
            <person name="Hao L."/>
        </authorList>
    </citation>
    <scope>NUCLEOTIDE SEQUENCE [LARGE SCALE GENOMIC DNA]</scope>
</reference>
<protein>
    <submittedName>
        <fullName evidence="2">Uncharacterized protein</fullName>
    </submittedName>
</protein>
<organism evidence="2 3">
    <name type="scientific">Candidatus Bipolaricaulis anaerobius</name>
    <dbReference type="NCBI Taxonomy" id="2026885"/>
    <lineage>
        <taxon>Bacteria</taxon>
        <taxon>Candidatus Bipolaricaulota</taxon>
        <taxon>Candidatus Bipolaricaulia</taxon>
        <taxon>Candidatus Bipolaricaulales</taxon>
        <taxon>Candidatus Bipolaricaulaceae</taxon>
        <taxon>Candidatus Bipolaricaulis</taxon>
    </lineage>
</organism>
<evidence type="ECO:0000256" key="1">
    <source>
        <dbReference type="SAM" id="MobiDB-lite"/>
    </source>
</evidence>
<evidence type="ECO:0000313" key="3">
    <source>
        <dbReference type="Proteomes" id="UP000249818"/>
    </source>
</evidence>
<gene>
    <name evidence="2" type="ORF">BARAN1_0759</name>
</gene>